<dbReference type="STRING" id="28743.ENSCVAP00000012072"/>
<evidence type="ECO:0000256" key="7">
    <source>
        <dbReference type="RuleBase" id="RU000304"/>
    </source>
</evidence>
<keyword evidence="4 6" id="KW-0067">ATP-binding</keyword>
<dbReference type="InterPro" id="IPR000719">
    <property type="entry name" value="Prot_kinase_dom"/>
</dbReference>
<dbReference type="InterPro" id="IPR050339">
    <property type="entry name" value="CC_SR_Kinase"/>
</dbReference>
<evidence type="ECO:0000256" key="2">
    <source>
        <dbReference type="ARBA" id="ARBA00022741"/>
    </source>
</evidence>
<evidence type="ECO:0000256" key="1">
    <source>
        <dbReference type="ARBA" id="ARBA00022679"/>
    </source>
</evidence>
<dbReference type="PANTHER" id="PTHR11042:SF166">
    <property type="entry name" value="EUKARYOTIC TRANSLATION INITIATION FACTOR 2-ALPHA KINASE 3"/>
    <property type="match status" value="1"/>
</dbReference>
<reference evidence="9" key="1">
    <citation type="submission" date="2025-08" db="UniProtKB">
        <authorList>
            <consortium name="Ensembl"/>
        </authorList>
    </citation>
    <scope>IDENTIFICATION</scope>
</reference>
<evidence type="ECO:0000256" key="3">
    <source>
        <dbReference type="ARBA" id="ARBA00022777"/>
    </source>
</evidence>
<dbReference type="GeneTree" id="ENSGT00940000163863"/>
<sequence length="260" mass="30166">METNFIGIINSYCQLNAFSLCLSYLLNVYRFTSDFEFISVLGKGGYGAVFKVKEKLLDMDYAVKIVSASDSEKALREVKTLSDLQHENIVRYYHCWIEDSKVQQEFLKKKLKRYVFSPLYLFIKMELCNSTLKQWIKVMNENEVQYSQRGADSLPIAKQIVTGVAYIHNNNLIHRDLKPDNIMFGKDGKVKIGDFGLITIDQSEELMERTKDIGTETYMAPEQNTSRYDRKVDMFALGLIFFELLWKMSLGHERSVVSHL</sequence>
<evidence type="ECO:0000313" key="10">
    <source>
        <dbReference type="Proteomes" id="UP000265020"/>
    </source>
</evidence>
<dbReference type="GO" id="GO:0004694">
    <property type="term" value="F:eukaryotic translation initiation factor 2alpha kinase activity"/>
    <property type="evidence" value="ECO:0007669"/>
    <property type="project" value="TreeGrafter"/>
</dbReference>
<dbReference type="PROSITE" id="PS00108">
    <property type="entry name" value="PROTEIN_KINASE_ST"/>
    <property type="match status" value="1"/>
</dbReference>
<dbReference type="SMART" id="SM00220">
    <property type="entry name" value="S_TKc"/>
    <property type="match status" value="1"/>
</dbReference>
<dbReference type="PROSITE" id="PS50011">
    <property type="entry name" value="PROTEIN_KINASE_DOM"/>
    <property type="match status" value="1"/>
</dbReference>
<dbReference type="GO" id="GO:0005524">
    <property type="term" value="F:ATP binding"/>
    <property type="evidence" value="ECO:0007669"/>
    <property type="project" value="UniProtKB-UniRule"/>
</dbReference>
<name>A0A3Q2D1E7_CYPVA</name>
<dbReference type="GO" id="GO:0005634">
    <property type="term" value="C:nucleus"/>
    <property type="evidence" value="ECO:0007669"/>
    <property type="project" value="TreeGrafter"/>
</dbReference>
<evidence type="ECO:0000259" key="8">
    <source>
        <dbReference type="PROSITE" id="PS50011"/>
    </source>
</evidence>
<dbReference type="Proteomes" id="UP000265020">
    <property type="component" value="Unassembled WGS sequence"/>
</dbReference>
<dbReference type="InterPro" id="IPR008271">
    <property type="entry name" value="Ser/Thr_kinase_AS"/>
</dbReference>
<accession>A0A3Q2D1E7</accession>
<reference evidence="9" key="2">
    <citation type="submission" date="2025-09" db="UniProtKB">
        <authorList>
            <consortium name="Ensembl"/>
        </authorList>
    </citation>
    <scope>IDENTIFICATION</scope>
</reference>
<dbReference type="GO" id="GO:0005737">
    <property type="term" value="C:cytoplasm"/>
    <property type="evidence" value="ECO:0007669"/>
    <property type="project" value="TreeGrafter"/>
</dbReference>
<dbReference type="PANTHER" id="PTHR11042">
    <property type="entry name" value="EUKARYOTIC TRANSLATION INITIATION FACTOR 2-ALPHA KINASE EIF2-ALPHA KINASE -RELATED"/>
    <property type="match status" value="1"/>
</dbReference>
<proteinExistence type="inferred from homology"/>
<keyword evidence="1" id="KW-0808">Transferase</keyword>
<dbReference type="PROSITE" id="PS00107">
    <property type="entry name" value="PROTEIN_KINASE_ATP"/>
    <property type="match status" value="1"/>
</dbReference>
<feature type="binding site" evidence="6">
    <location>
        <position position="64"/>
    </location>
    <ligand>
        <name>ATP</name>
        <dbReference type="ChEBI" id="CHEBI:30616"/>
    </ligand>
</feature>
<dbReference type="Gene3D" id="1.10.510.10">
    <property type="entry name" value="Transferase(Phosphotransferase) domain 1"/>
    <property type="match status" value="1"/>
</dbReference>
<dbReference type="InterPro" id="IPR011009">
    <property type="entry name" value="Kinase-like_dom_sf"/>
</dbReference>
<dbReference type="Ensembl" id="ENSCVAT00000019228.1">
    <property type="protein sequence ID" value="ENSCVAP00000012072.1"/>
    <property type="gene ID" value="ENSCVAG00000014460.1"/>
</dbReference>
<dbReference type="SUPFAM" id="SSF56112">
    <property type="entry name" value="Protein kinase-like (PK-like)"/>
    <property type="match status" value="1"/>
</dbReference>
<evidence type="ECO:0000256" key="5">
    <source>
        <dbReference type="ARBA" id="ARBA00037982"/>
    </source>
</evidence>
<dbReference type="OMA" id="KISTYHE"/>
<dbReference type="InterPro" id="IPR017441">
    <property type="entry name" value="Protein_kinase_ATP_BS"/>
</dbReference>
<comment type="similarity">
    <text evidence="5">Belongs to the protein kinase superfamily. Ser/Thr protein kinase family. GCN2 subfamily.</text>
</comment>
<dbReference type="Gene3D" id="3.30.200.20">
    <property type="entry name" value="Phosphorylase Kinase, domain 1"/>
    <property type="match status" value="1"/>
</dbReference>
<dbReference type="Pfam" id="PF00069">
    <property type="entry name" value="Pkinase"/>
    <property type="match status" value="1"/>
</dbReference>
<keyword evidence="3" id="KW-0418">Kinase</keyword>
<keyword evidence="10" id="KW-1185">Reference proteome</keyword>
<evidence type="ECO:0000256" key="6">
    <source>
        <dbReference type="PROSITE-ProRule" id="PRU10141"/>
    </source>
</evidence>
<evidence type="ECO:0000256" key="4">
    <source>
        <dbReference type="ARBA" id="ARBA00022840"/>
    </source>
</evidence>
<organism evidence="9 10">
    <name type="scientific">Cyprinodon variegatus</name>
    <name type="common">Sheepshead minnow</name>
    <dbReference type="NCBI Taxonomy" id="28743"/>
    <lineage>
        <taxon>Eukaryota</taxon>
        <taxon>Metazoa</taxon>
        <taxon>Chordata</taxon>
        <taxon>Craniata</taxon>
        <taxon>Vertebrata</taxon>
        <taxon>Euteleostomi</taxon>
        <taxon>Actinopterygii</taxon>
        <taxon>Neopterygii</taxon>
        <taxon>Teleostei</taxon>
        <taxon>Neoteleostei</taxon>
        <taxon>Acanthomorphata</taxon>
        <taxon>Ovalentaria</taxon>
        <taxon>Atherinomorphae</taxon>
        <taxon>Cyprinodontiformes</taxon>
        <taxon>Cyprinodontidae</taxon>
        <taxon>Cyprinodon</taxon>
    </lineage>
</organism>
<keyword evidence="7" id="KW-0723">Serine/threonine-protein kinase</keyword>
<keyword evidence="2 6" id="KW-0547">Nucleotide-binding</keyword>
<feature type="domain" description="Protein kinase" evidence="8">
    <location>
        <begin position="35"/>
        <end position="260"/>
    </location>
</feature>
<dbReference type="AlphaFoldDB" id="A0A3Q2D1E7"/>
<evidence type="ECO:0000313" key="9">
    <source>
        <dbReference type="Ensembl" id="ENSCVAP00000012072.1"/>
    </source>
</evidence>
<protein>
    <recommendedName>
        <fullName evidence="8">Protein kinase domain-containing protein</fullName>
    </recommendedName>
</protein>